<geneLocation type="plasmid" evidence="1 2">
    <name>IRBL74_p</name>
</geneLocation>
<evidence type="ECO:0000313" key="2">
    <source>
        <dbReference type="Proteomes" id="UP000016944"/>
    </source>
</evidence>
<dbReference type="AlphaFoldDB" id="U4Q7Z6"/>
<name>U4Q7Z6_9HYPH</name>
<keyword evidence="1" id="KW-0614">Plasmid</keyword>
<accession>U4Q7Z6</accession>
<dbReference type="Proteomes" id="UP000016944">
    <property type="component" value="Plasmid IRBL74_p"/>
</dbReference>
<reference evidence="1 2" key="1">
    <citation type="journal article" date="2013" name="Genome Announc.">
        <title>Complete Genome Sequence of the Sesbania Symbiont and Rice Growth-Promoting Endophyte Rhizobium sp. Strain IRBG74.</title>
        <authorList>
            <person name="Crook M.B."/>
            <person name="Mitra S."/>
            <person name="Ane J.M."/>
            <person name="Sadowsky M.J."/>
            <person name="Gyaneshwar P."/>
        </authorList>
    </citation>
    <scope>NUCLEOTIDE SEQUENCE [LARGE SCALE GENOMIC DNA]</scope>
    <source>
        <strain evidence="1 2">IRBG74</strain>
        <plasmid evidence="2">IRBL74_p</plasmid>
    </source>
</reference>
<dbReference type="HOGENOM" id="CLU_3029322_0_0_5"/>
<dbReference type="KEGG" id="rir:BN877_p0466"/>
<protein>
    <submittedName>
        <fullName evidence="1">Uncharacterized protein</fullName>
    </submittedName>
</protein>
<sequence>MIHMSASRVSALAGNLRTIWTAPISYATLTKCIVCTLINEVVAHADDDSPPHSLA</sequence>
<dbReference type="EMBL" id="HG518324">
    <property type="protein sequence ID" value="CDI12187.1"/>
    <property type="molecule type" value="Genomic_DNA"/>
</dbReference>
<organism evidence="1 2">
    <name type="scientific">Agrobacterium pusense</name>
    <dbReference type="NCBI Taxonomy" id="648995"/>
    <lineage>
        <taxon>Bacteria</taxon>
        <taxon>Pseudomonadati</taxon>
        <taxon>Pseudomonadota</taxon>
        <taxon>Alphaproteobacteria</taxon>
        <taxon>Hyphomicrobiales</taxon>
        <taxon>Rhizobiaceae</taxon>
        <taxon>Rhizobium/Agrobacterium group</taxon>
        <taxon>Agrobacterium</taxon>
    </lineage>
</organism>
<evidence type="ECO:0000313" key="1">
    <source>
        <dbReference type="EMBL" id="CDI12187.1"/>
    </source>
</evidence>
<proteinExistence type="predicted"/>
<gene>
    <name evidence="1" type="ORF">BN877_p0466</name>
</gene>